<dbReference type="Pfam" id="PF00440">
    <property type="entry name" value="TetR_N"/>
    <property type="match status" value="1"/>
</dbReference>
<dbReference type="InterPro" id="IPR001647">
    <property type="entry name" value="HTH_TetR"/>
</dbReference>
<dbReference type="PROSITE" id="PS50977">
    <property type="entry name" value="HTH_TETR_2"/>
    <property type="match status" value="1"/>
</dbReference>
<keyword evidence="2 4" id="KW-0238">DNA-binding</keyword>
<proteinExistence type="predicted"/>
<dbReference type="InterPro" id="IPR023772">
    <property type="entry name" value="DNA-bd_HTH_TetR-type_CS"/>
</dbReference>
<dbReference type="GO" id="GO:0000976">
    <property type="term" value="F:transcription cis-regulatory region binding"/>
    <property type="evidence" value="ECO:0007669"/>
    <property type="project" value="TreeGrafter"/>
</dbReference>
<reference evidence="6 7" key="1">
    <citation type="submission" date="2019-10" db="EMBL/GenBank/DDBJ databases">
        <title>Genome Sequencing and assembly of Lactobacillus fermentum I2, a lactic acid bacteria.</title>
        <authorList>
            <person name="Lopes L.S."/>
            <person name="Persinoti G.F."/>
            <person name="Riano-Pachon D.M."/>
            <person name="Labate C.A."/>
        </authorList>
    </citation>
    <scope>NUCLEOTIDE SEQUENCE [LARGE SCALE GENOMIC DNA]</scope>
    <source>
        <strain evidence="6 7">I2</strain>
    </source>
</reference>
<dbReference type="InterPro" id="IPR050109">
    <property type="entry name" value="HTH-type_TetR-like_transc_reg"/>
</dbReference>
<dbReference type="GO" id="GO:0003700">
    <property type="term" value="F:DNA-binding transcription factor activity"/>
    <property type="evidence" value="ECO:0007669"/>
    <property type="project" value="TreeGrafter"/>
</dbReference>
<dbReference type="PANTHER" id="PTHR30055:SF234">
    <property type="entry name" value="HTH-TYPE TRANSCRIPTIONAL REGULATOR BETI"/>
    <property type="match status" value="1"/>
</dbReference>
<sequence>MIRASRKGRCTLKREEQVRLTKQKLLTAADQLIVKEGYAAVSVERITKLAGVSKGTFYTYFKKKGDLMIALSQHRFAAINDQIPLLVNGDPVEGIRHYLMSYLKVVTDQSTLAMVRSWLRFILNPSNGQIGKFENDRRGIERLLQGLVDHQRLTASTPVATIANLLTVELYGILVAWGVDDQASPEQRLRDYCDVALGSMLAPYLVK</sequence>
<keyword evidence="3" id="KW-0804">Transcription</keyword>
<evidence type="ECO:0000313" key="7">
    <source>
        <dbReference type="Proteomes" id="UP000466799"/>
    </source>
</evidence>
<evidence type="ECO:0000256" key="1">
    <source>
        <dbReference type="ARBA" id="ARBA00023015"/>
    </source>
</evidence>
<dbReference type="PROSITE" id="PS01081">
    <property type="entry name" value="HTH_TETR_1"/>
    <property type="match status" value="1"/>
</dbReference>
<name>A0A843R3S7_LIMFE</name>
<dbReference type="SUPFAM" id="SSF46689">
    <property type="entry name" value="Homeodomain-like"/>
    <property type="match status" value="1"/>
</dbReference>
<keyword evidence="1" id="KW-0805">Transcription regulation</keyword>
<gene>
    <name evidence="6" type="ORF">GC247_07865</name>
</gene>
<dbReference type="InterPro" id="IPR036271">
    <property type="entry name" value="Tet_transcr_reg_TetR-rel_C_sf"/>
</dbReference>
<dbReference type="Gene3D" id="1.10.357.10">
    <property type="entry name" value="Tetracycline Repressor, domain 2"/>
    <property type="match status" value="1"/>
</dbReference>
<feature type="domain" description="HTH tetR-type" evidence="5">
    <location>
        <begin position="19"/>
        <end position="79"/>
    </location>
</feature>
<organism evidence="6 7">
    <name type="scientific">Limosilactobacillus fermentum</name>
    <name type="common">Lactobacillus fermentum</name>
    <dbReference type="NCBI Taxonomy" id="1613"/>
    <lineage>
        <taxon>Bacteria</taxon>
        <taxon>Bacillati</taxon>
        <taxon>Bacillota</taxon>
        <taxon>Bacilli</taxon>
        <taxon>Lactobacillales</taxon>
        <taxon>Lactobacillaceae</taxon>
        <taxon>Limosilactobacillus</taxon>
    </lineage>
</organism>
<feature type="DNA-binding region" description="H-T-H motif" evidence="4">
    <location>
        <begin position="42"/>
        <end position="61"/>
    </location>
</feature>
<dbReference type="AlphaFoldDB" id="A0A843R3S7"/>
<protein>
    <submittedName>
        <fullName evidence="6">TetR family transcriptional regulator</fullName>
    </submittedName>
</protein>
<evidence type="ECO:0000256" key="3">
    <source>
        <dbReference type="ARBA" id="ARBA00023163"/>
    </source>
</evidence>
<dbReference type="PRINTS" id="PR00455">
    <property type="entry name" value="HTHTETR"/>
</dbReference>
<dbReference type="InterPro" id="IPR009057">
    <property type="entry name" value="Homeodomain-like_sf"/>
</dbReference>
<evidence type="ECO:0000313" key="6">
    <source>
        <dbReference type="EMBL" id="MPQ35780.1"/>
    </source>
</evidence>
<dbReference type="PANTHER" id="PTHR30055">
    <property type="entry name" value="HTH-TYPE TRANSCRIPTIONAL REGULATOR RUTR"/>
    <property type="match status" value="1"/>
</dbReference>
<comment type="caution">
    <text evidence="6">The sequence shown here is derived from an EMBL/GenBank/DDBJ whole genome shotgun (WGS) entry which is preliminary data.</text>
</comment>
<dbReference type="EMBL" id="WHJL01000103">
    <property type="protein sequence ID" value="MPQ35780.1"/>
    <property type="molecule type" value="Genomic_DNA"/>
</dbReference>
<accession>A0A843R3S7</accession>
<dbReference type="SUPFAM" id="SSF48498">
    <property type="entry name" value="Tetracyclin repressor-like, C-terminal domain"/>
    <property type="match status" value="1"/>
</dbReference>
<evidence type="ECO:0000256" key="4">
    <source>
        <dbReference type="PROSITE-ProRule" id="PRU00335"/>
    </source>
</evidence>
<evidence type="ECO:0000259" key="5">
    <source>
        <dbReference type="PROSITE" id="PS50977"/>
    </source>
</evidence>
<dbReference type="Proteomes" id="UP000466799">
    <property type="component" value="Unassembled WGS sequence"/>
</dbReference>
<evidence type="ECO:0000256" key="2">
    <source>
        <dbReference type="ARBA" id="ARBA00023125"/>
    </source>
</evidence>